<evidence type="ECO:0000256" key="5">
    <source>
        <dbReference type="ARBA" id="ARBA00023136"/>
    </source>
</evidence>
<keyword evidence="11" id="KW-1185">Reference proteome</keyword>
<keyword evidence="5" id="KW-0472">Membrane</keyword>
<evidence type="ECO:0000259" key="8">
    <source>
        <dbReference type="Pfam" id="PF08263"/>
    </source>
</evidence>
<dbReference type="InterPro" id="IPR025875">
    <property type="entry name" value="Leu-rich_rpt_4"/>
</dbReference>
<dbReference type="Gene3D" id="3.80.10.10">
    <property type="entry name" value="Ribonuclease Inhibitor"/>
    <property type="match status" value="1"/>
</dbReference>
<dbReference type="Proteomes" id="UP000215914">
    <property type="component" value="Chromosome 14"/>
</dbReference>
<dbReference type="EMBL" id="CM007903">
    <property type="protein sequence ID" value="OTF97586.1"/>
    <property type="molecule type" value="Genomic_DNA"/>
</dbReference>
<dbReference type="Pfam" id="PF00560">
    <property type="entry name" value="LRR_1"/>
    <property type="match status" value="1"/>
</dbReference>
<dbReference type="GO" id="GO:0004674">
    <property type="term" value="F:protein serine/threonine kinase activity"/>
    <property type="evidence" value="ECO:0007669"/>
    <property type="project" value="UniProtKB-KW"/>
</dbReference>
<dbReference type="EC" id="2.7.11.1" evidence="9"/>
<sequence>MIKSNARLKVFHALILLFFCFVHLCFSDDTSSLMALRNSLLERKDVSTWFGSTMRPCNWTGIMRESFVVHQISLSCTSSPLSLPFPESLKEFKSLKHLSVRHCGFNGRIYSDFWTLEHLETLDLSDNRLSGLLPLAISNLKKLKVFVLNSNNFSGNLPPTIVLD</sequence>
<dbReference type="PROSITE" id="PS51450">
    <property type="entry name" value="LRR"/>
    <property type="match status" value="1"/>
</dbReference>
<dbReference type="STRING" id="4232.A0A251SFG0"/>
<feature type="signal peptide" evidence="7">
    <location>
        <begin position="1"/>
        <end position="27"/>
    </location>
</feature>
<evidence type="ECO:0000256" key="7">
    <source>
        <dbReference type="SAM" id="SignalP"/>
    </source>
</evidence>
<proteinExistence type="predicted"/>
<evidence type="ECO:0000313" key="11">
    <source>
        <dbReference type="Proteomes" id="UP000215914"/>
    </source>
</evidence>
<dbReference type="Pfam" id="PF12799">
    <property type="entry name" value="LRR_4"/>
    <property type="match status" value="1"/>
</dbReference>
<dbReference type="GO" id="GO:0016020">
    <property type="term" value="C:membrane"/>
    <property type="evidence" value="ECO:0007669"/>
    <property type="project" value="UniProtKB-SubCell"/>
</dbReference>
<protein>
    <submittedName>
        <fullName evidence="9">Non-specific serine/threonine protein kinase</fullName>
        <ecNumber evidence="9">2.7.11.1</ecNumber>
    </submittedName>
    <submittedName>
        <fullName evidence="10">Putative leucine-rich repeat protein, plant-type</fullName>
    </submittedName>
</protein>
<reference evidence="10" key="2">
    <citation type="submission" date="2017-02" db="EMBL/GenBank/DDBJ databases">
        <title>Sunflower complete genome.</title>
        <authorList>
            <person name="Langlade N."/>
            <person name="Munos S."/>
        </authorList>
    </citation>
    <scope>NUCLEOTIDE SEQUENCE [LARGE SCALE GENOMIC DNA]</scope>
    <source>
        <tissue evidence="10">Leaves</tissue>
    </source>
</reference>
<dbReference type="InterPro" id="IPR013210">
    <property type="entry name" value="LRR_N_plant-typ"/>
</dbReference>
<evidence type="ECO:0000256" key="6">
    <source>
        <dbReference type="ARBA" id="ARBA00023180"/>
    </source>
</evidence>
<organism evidence="10 11">
    <name type="scientific">Helianthus annuus</name>
    <name type="common">Common sunflower</name>
    <dbReference type="NCBI Taxonomy" id="4232"/>
    <lineage>
        <taxon>Eukaryota</taxon>
        <taxon>Viridiplantae</taxon>
        <taxon>Streptophyta</taxon>
        <taxon>Embryophyta</taxon>
        <taxon>Tracheophyta</taxon>
        <taxon>Spermatophyta</taxon>
        <taxon>Magnoliopsida</taxon>
        <taxon>eudicotyledons</taxon>
        <taxon>Gunneridae</taxon>
        <taxon>Pentapetalae</taxon>
        <taxon>asterids</taxon>
        <taxon>campanulids</taxon>
        <taxon>Asterales</taxon>
        <taxon>Asteraceae</taxon>
        <taxon>Asteroideae</taxon>
        <taxon>Heliantheae alliance</taxon>
        <taxon>Heliantheae</taxon>
        <taxon>Helianthus</taxon>
    </lineage>
</organism>
<evidence type="ECO:0000256" key="1">
    <source>
        <dbReference type="ARBA" id="ARBA00004370"/>
    </source>
</evidence>
<evidence type="ECO:0000256" key="2">
    <source>
        <dbReference type="ARBA" id="ARBA00022614"/>
    </source>
</evidence>
<dbReference type="Pfam" id="PF08263">
    <property type="entry name" value="LRRNT_2"/>
    <property type="match status" value="1"/>
</dbReference>
<keyword evidence="9" id="KW-0808">Transferase</keyword>
<dbReference type="SUPFAM" id="SSF52058">
    <property type="entry name" value="L domain-like"/>
    <property type="match status" value="1"/>
</dbReference>
<dbReference type="PANTHER" id="PTHR48007:SF76">
    <property type="entry name" value="OS03G0145102 PROTEIN"/>
    <property type="match status" value="1"/>
</dbReference>
<reference evidence="9 11" key="1">
    <citation type="journal article" date="2017" name="Nature">
        <title>The sunflower genome provides insights into oil metabolism, flowering and Asterid evolution.</title>
        <authorList>
            <person name="Badouin H."/>
            <person name="Gouzy J."/>
            <person name="Grassa C.J."/>
            <person name="Murat F."/>
            <person name="Staton S.E."/>
            <person name="Cottret L."/>
            <person name="Lelandais-Briere C."/>
            <person name="Owens G.L."/>
            <person name="Carrere S."/>
            <person name="Mayjonade B."/>
            <person name="Legrand L."/>
            <person name="Gill N."/>
            <person name="Kane N.C."/>
            <person name="Bowers J.E."/>
            <person name="Hubner S."/>
            <person name="Bellec A."/>
            <person name="Berard A."/>
            <person name="Berges H."/>
            <person name="Blanchet N."/>
            <person name="Boniface M.C."/>
            <person name="Brunel D."/>
            <person name="Catrice O."/>
            <person name="Chaidir N."/>
            <person name="Claudel C."/>
            <person name="Donnadieu C."/>
            <person name="Faraut T."/>
            <person name="Fievet G."/>
            <person name="Helmstetter N."/>
            <person name="King M."/>
            <person name="Knapp S.J."/>
            <person name="Lai Z."/>
            <person name="Le Paslier M.C."/>
            <person name="Lippi Y."/>
            <person name="Lorenzon L."/>
            <person name="Mandel J.R."/>
            <person name="Marage G."/>
            <person name="Marchand G."/>
            <person name="Marquand E."/>
            <person name="Bret-Mestries E."/>
            <person name="Morien E."/>
            <person name="Nambeesan S."/>
            <person name="Nguyen T."/>
            <person name="Pegot-Espagnet P."/>
            <person name="Pouilly N."/>
            <person name="Raftis F."/>
            <person name="Sallet E."/>
            <person name="Schiex T."/>
            <person name="Thomas J."/>
            <person name="Vandecasteele C."/>
            <person name="Vares D."/>
            <person name="Vear F."/>
            <person name="Vautrin S."/>
            <person name="Crespi M."/>
            <person name="Mangin B."/>
            <person name="Burke J.M."/>
            <person name="Salse J."/>
            <person name="Munos S."/>
            <person name="Vincourt P."/>
            <person name="Rieseberg L.H."/>
            <person name="Langlade N.B."/>
        </authorList>
    </citation>
    <scope>NUCLEOTIDE SEQUENCE [LARGE SCALE GENOMIC DNA]</scope>
    <source>
        <strain evidence="11">cv. SF193</strain>
        <tissue evidence="9">Leaves</tissue>
    </source>
</reference>
<keyword evidence="9" id="KW-0418">Kinase</keyword>
<keyword evidence="9" id="KW-0723">Serine/threonine-protein kinase</keyword>
<evidence type="ECO:0000256" key="4">
    <source>
        <dbReference type="ARBA" id="ARBA00022737"/>
    </source>
</evidence>
<evidence type="ECO:0000313" key="10">
    <source>
        <dbReference type="EMBL" id="OTF97586.1"/>
    </source>
</evidence>
<dbReference type="EMBL" id="MNCJ02000329">
    <property type="protein sequence ID" value="KAF5768428.1"/>
    <property type="molecule type" value="Genomic_DNA"/>
</dbReference>
<keyword evidence="2" id="KW-0433">Leucine-rich repeat</keyword>
<reference evidence="9" key="3">
    <citation type="submission" date="2020-06" db="EMBL/GenBank/DDBJ databases">
        <title>Helianthus annuus Genome sequencing and assembly Release 2.</title>
        <authorList>
            <person name="Gouzy J."/>
            <person name="Langlade N."/>
            <person name="Munos S."/>
        </authorList>
    </citation>
    <scope>NUCLEOTIDE SEQUENCE</scope>
    <source>
        <tissue evidence="9">Leaves</tissue>
    </source>
</reference>
<dbReference type="Gramene" id="mRNA:HanXRQr2_Chr14g0636351">
    <property type="protein sequence ID" value="CDS:HanXRQr2_Chr14g0636351.1"/>
    <property type="gene ID" value="HanXRQr2_Chr14g0636351"/>
</dbReference>
<evidence type="ECO:0000256" key="3">
    <source>
        <dbReference type="ARBA" id="ARBA00022729"/>
    </source>
</evidence>
<accession>A0A251SFG0</accession>
<feature type="chain" id="PRO_5041059639" evidence="7">
    <location>
        <begin position="28"/>
        <end position="164"/>
    </location>
</feature>
<dbReference type="InParanoid" id="A0A251SFG0"/>
<dbReference type="InterPro" id="IPR001611">
    <property type="entry name" value="Leu-rich_rpt"/>
</dbReference>
<name>A0A251SFG0_HELAN</name>
<dbReference type="FunFam" id="3.80.10.10:FF:000041">
    <property type="entry name" value="LRR receptor-like serine/threonine-protein kinase ERECTA"/>
    <property type="match status" value="1"/>
</dbReference>
<keyword evidence="4" id="KW-0677">Repeat</keyword>
<dbReference type="InterPro" id="IPR032675">
    <property type="entry name" value="LRR_dom_sf"/>
</dbReference>
<gene>
    <name evidence="10" type="ORF">HannXRQ_Chr14g0436261</name>
    <name evidence="9" type="ORF">HanXRQr2_Chr14g0636351</name>
</gene>
<dbReference type="InterPro" id="IPR046959">
    <property type="entry name" value="PRK1-6/SRF4-like"/>
</dbReference>
<dbReference type="PANTHER" id="PTHR48007">
    <property type="entry name" value="LEUCINE-RICH REPEAT RECEPTOR-LIKE PROTEIN KINASE PXC1"/>
    <property type="match status" value="1"/>
</dbReference>
<comment type="subcellular location">
    <subcellularLocation>
        <location evidence="1">Membrane</location>
    </subcellularLocation>
</comment>
<keyword evidence="6" id="KW-0325">Glycoprotein</keyword>
<keyword evidence="3 7" id="KW-0732">Signal</keyword>
<dbReference type="AlphaFoldDB" id="A0A251SFG0"/>
<evidence type="ECO:0000313" key="9">
    <source>
        <dbReference type="EMBL" id="KAF5768428.1"/>
    </source>
</evidence>
<feature type="domain" description="Leucine-rich repeat-containing N-terminal plant-type" evidence="8">
    <location>
        <begin position="27"/>
        <end position="62"/>
    </location>
</feature>